<evidence type="ECO:0000313" key="3">
    <source>
        <dbReference type="Proteomes" id="UP000521943"/>
    </source>
</evidence>
<proteinExistence type="predicted"/>
<evidence type="ECO:0000256" key="1">
    <source>
        <dbReference type="SAM" id="MobiDB-lite"/>
    </source>
</evidence>
<protein>
    <submittedName>
        <fullName evidence="2">Uncharacterized protein</fullName>
    </submittedName>
</protein>
<organism evidence="2 3">
    <name type="scientific">Ephemerocybe angulata</name>
    <dbReference type="NCBI Taxonomy" id="980116"/>
    <lineage>
        <taxon>Eukaryota</taxon>
        <taxon>Fungi</taxon>
        <taxon>Dikarya</taxon>
        <taxon>Basidiomycota</taxon>
        <taxon>Agaricomycotina</taxon>
        <taxon>Agaricomycetes</taxon>
        <taxon>Agaricomycetidae</taxon>
        <taxon>Agaricales</taxon>
        <taxon>Agaricineae</taxon>
        <taxon>Psathyrellaceae</taxon>
        <taxon>Ephemerocybe</taxon>
    </lineage>
</organism>
<sequence length="293" mass="32197">MFSLPRTPARHTLATPTVLLPSTTPPQHLTKRNRNYPYRPANVFMRIPPFPPSLTVTTSYNIESVARPTGIDPSKHTHLRANTPSSRGTKAVRGVGTRLKLRKGPWPLSEFARLMRICALDLRAPQFLRGLTKYLRMDSKFARKPAHTGKRLASSLTKWGKGGTSFAGCRRVQGRAWCGRRTAGFRDIRSGIRGDFRTLVGNINEHVETPDWRHTASLLQLFACANVLDGVTAKSRGLIDNSATWTVEVGGELGLMISSVRSALACAPGTLDKDNSWFSIRGTEVATSGTYGA</sequence>
<keyword evidence="3" id="KW-1185">Reference proteome</keyword>
<reference evidence="2 3" key="1">
    <citation type="submission" date="2020-07" db="EMBL/GenBank/DDBJ databases">
        <title>Comparative genomics of pyrophilous fungi reveals a link between fire events and developmental genes.</title>
        <authorList>
            <consortium name="DOE Joint Genome Institute"/>
            <person name="Steindorff A.S."/>
            <person name="Carver A."/>
            <person name="Calhoun S."/>
            <person name="Stillman K."/>
            <person name="Liu H."/>
            <person name="Lipzen A."/>
            <person name="Pangilinan J."/>
            <person name="Labutti K."/>
            <person name="Bruns T.D."/>
            <person name="Grigoriev I.V."/>
        </authorList>
    </citation>
    <scope>NUCLEOTIDE SEQUENCE [LARGE SCALE GENOMIC DNA]</scope>
    <source>
        <strain evidence="2 3">CBS 144469</strain>
    </source>
</reference>
<dbReference type="Proteomes" id="UP000521943">
    <property type="component" value="Unassembled WGS sequence"/>
</dbReference>
<name>A0A8H6HR86_9AGAR</name>
<dbReference type="EMBL" id="JACGCI010000051">
    <property type="protein sequence ID" value="KAF6751244.1"/>
    <property type="molecule type" value="Genomic_DNA"/>
</dbReference>
<feature type="region of interest" description="Disordered" evidence="1">
    <location>
        <begin position="67"/>
        <end position="90"/>
    </location>
</feature>
<dbReference type="AlphaFoldDB" id="A0A8H6HR86"/>
<feature type="compositionally biased region" description="Low complexity" evidence="1">
    <location>
        <begin position="12"/>
        <end position="26"/>
    </location>
</feature>
<comment type="caution">
    <text evidence="2">The sequence shown here is derived from an EMBL/GenBank/DDBJ whole genome shotgun (WGS) entry which is preliminary data.</text>
</comment>
<gene>
    <name evidence="2" type="ORF">DFP72DRAFT_850884</name>
</gene>
<accession>A0A8H6HR86</accession>
<evidence type="ECO:0000313" key="2">
    <source>
        <dbReference type="EMBL" id="KAF6751244.1"/>
    </source>
</evidence>
<feature type="region of interest" description="Disordered" evidence="1">
    <location>
        <begin position="1"/>
        <end position="26"/>
    </location>
</feature>